<name>A0ABW3I871_9PAST</name>
<dbReference type="NCBIfam" id="NF001462">
    <property type="entry name" value="PRK00321.1-3"/>
    <property type="match status" value="1"/>
</dbReference>
<evidence type="ECO:0000256" key="1">
    <source>
        <dbReference type="ARBA" id="ARBA00004453"/>
    </source>
</evidence>
<evidence type="ECO:0000256" key="6">
    <source>
        <dbReference type="HAMAP-Rule" id="MF_00194"/>
    </source>
</evidence>
<evidence type="ECO:0000256" key="4">
    <source>
        <dbReference type="ARBA" id="ARBA00022490"/>
    </source>
</evidence>
<dbReference type="InterPro" id="IPR007476">
    <property type="entry name" value="RdgC"/>
</dbReference>
<dbReference type="NCBIfam" id="NF001464">
    <property type="entry name" value="PRK00321.1-5"/>
    <property type="match status" value="1"/>
</dbReference>
<keyword evidence="9" id="KW-1185">Reference proteome</keyword>
<comment type="subcellular location">
    <subcellularLocation>
        <location evidence="1 6">Cytoplasm</location>
        <location evidence="1 6">Nucleoid</location>
    </subcellularLocation>
</comment>
<keyword evidence="5 6" id="KW-0233">DNA recombination</keyword>
<accession>A0ABW3I871</accession>
<comment type="caution">
    <text evidence="8">The sequence shown here is derived from an EMBL/GenBank/DDBJ whole genome shotgun (WGS) entry which is preliminary data.</text>
</comment>
<dbReference type="PANTHER" id="PTHR38103">
    <property type="entry name" value="RECOMBINATION-ASSOCIATED PROTEIN RDGC"/>
    <property type="match status" value="1"/>
</dbReference>
<dbReference type="PANTHER" id="PTHR38103:SF1">
    <property type="entry name" value="RECOMBINATION-ASSOCIATED PROTEIN RDGC"/>
    <property type="match status" value="1"/>
</dbReference>
<evidence type="ECO:0000256" key="5">
    <source>
        <dbReference type="ARBA" id="ARBA00023172"/>
    </source>
</evidence>
<protein>
    <recommendedName>
        <fullName evidence="3 6">Recombination-associated protein RdgC</fullName>
    </recommendedName>
</protein>
<dbReference type="HAMAP" id="MF_00194">
    <property type="entry name" value="RdgC"/>
    <property type="match status" value="1"/>
</dbReference>
<evidence type="ECO:0000313" key="9">
    <source>
        <dbReference type="Proteomes" id="UP001596996"/>
    </source>
</evidence>
<feature type="coiled-coil region" evidence="7">
    <location>
        <begin position="75"/>
        <end position="107"/>
    </location>
</feature>
<reference evidence="9" key="1">
    <citation type="journal article" date="2019" name="Int. J. Syst. Evol. Microbiol.">
        <title>The Global Catalogue of Microorganisms (GCM) 10K type strain sequencing project: providing services to taxonomists for standard genome sequencing and annotation.</title>
        <authorList>
            <consortium name="The Broad Institute Genomics Platform"/>
            <consortium name="The Broad Institute Genome Sequencing Center for Infectious Disease"/>
            <person name="Wu L."/>
            <person name="Ma J."/>
        </authorList>
    </citation>
    <scope>NUCLEOTIDE SEQUENCE [LARGE SCALE GENOMIC DNA]</scope>
    <source>
        <strain evidence="9">CCUG 61707</strain>
    </source>
</reference>
<evidence type="ECO:0000256" key="7">
    <source>
        <dbReference type="SAM" id="Coils"/>
    </source>
</evidence>
<keyword evidence="4 6" id="KW-0963">Cytoplasm</keyword>
<organism evidence="8 9">
    <name type="scientific">Seminibacterium arietis</name>
    <dbReference type="NCBI Taxonomy" id="1173502"/>
    <lineage>
        <taxon>Bacteria</taxon>
        <taxon>Pseudomonadati</taxon>
        <taxon>Pseudomonadota</taxon>
        <taxon>Gammaproteobacteria</taxon>
        <taxon>Pasteurellales</taxon>
        <taxon>Pasteurellaceae</taxon>
        <taxon>Seminibacterium</taxon>
    </lineage>
</organism>
<sequence>MWFKNLMIYRLTKSLDWMNEDFQLQLQQCAFSPCHQSDMSKFGWTPPLRDSEMLHFSVNKQILLLAKKEEKILPAQVIKRELENRIIELEQKENRQLKKVEKQALKDDVIATLLPRAFSKLKQTALWIDTANNLIYVDAASNKVAEDALGLLRKTLGSLPVVPLTFANNPSLVMSDWICNDTIPQWLITLDDAELRGNDNNSVIRCKQQNLNSEEIISMLKTDKQITKLSLEWEENLSFMLQEDCSLKRLKFADEIKEKNDDILKEDIAQRFDADFILMTATLSKLIENLLNDFGGEKERF</sequence>
<evidence type="ECO:0000256" key="2">
    <source>
        <dbReference type="ARBA" id="ARBA00008657"/>
    </source>
</evidence>
<dbReference type="RefSeq" id="WP_380818768.1">
    <property type="nucleotide sequence ID" value="NZ_JBHTJN010000004.1"/>
</dbReference>
<gene>
    <name evidence="6 8" type="primary">rdgC</name>
    <name evidence="8" type="ORF">ACFQ02_02345</name>
</gene>
<proteinExistence type="inferred from homology"/>
<evidence type="ECO:0000313" key="8">
    <source>
        <dbReference type="EMBL" id="MFD0965702.1"/>
    </source>
</evidence>
<dbReference type="EMBL" id="JBHTJN010000004">
    <property type="protein sequence ID" value="MFD0965702.1"/>
    <property type="molecule type" value="Genomic_DNA"/>
</dbReference>
<comment type="similarity">
    <text evidence="2 6">Belongs to the RdgC family.</text>
</comment>
<comment type="function">
    <text evidence="6">May be involved in recombination.</text>
</comment>
<evidence type="ECO:0000256" key="3">
    <source>
        <dbReference type="ARBA" id="ARBA00022296"/>
    </source>
</evidence>
<keyword evidence="7" id="KW-0175">Coiled coil</keyword>
<dbReference type="Proteomes" id="UP001596996">
    <property type="component" value="Unassembled WGS sequence"/>
</dbReference>
<dbReference type="Pfam" id="PF04381">
    <property type="entry name" value="RdgC"/>
    <property type="match status" value="1"/>
</dbReference>